<gene>
    <name evidence="5" type="ORF">XcfCFBP6991P_22485</name>
</gene>
<name>A0AB33FDC6_XANCI</name>
<dbReference type="SUPFAM" id="SSF54171">
    <property type="entry name" value="DNA-binding domain"/>
    <property type="match status" value="1"/>
</dbReference>
<evidence type="ECO:0000256" key="1">
    <source>
        <dbReference type="ARBA" id="ARBA00023015"/>
    </source>
</evidence>
<keyword evidence="3" id="KW-0804">Transcription</keyword>
<dbReference type="SUPFAM" id="SSF54060">
    <property type="entry name" value="His-Me finger endonucleases"/>
    <property type="match status" value="1"/>
</dbReference>
<accession>A0AB33FDC6</accession>
<sequence>MTTTGASVPPKPLPPLADLAEVISYDPDTGVFTNRVTRNNCAKAGAVTGCRNQHTGYVVIRFRRQLYLAHRLAWLFVHGVDPGELDVDHINGNQGDNRISNLRLATRRQNLLNSKRAVTNTTGFKGVVRRKCGKFMGCIRTECGFRYTKSFDTAEEAAVAYRAISKQVAGEFARAN</sequence>
<evidence type="ECO:0000256" key="3">
    <source>
        <dbReference type="ARBA" id="ARBA00023163"/>
    </source>
</evidence>
<dbReference type="InterPro" id="IPR003615">
    <property type="entry name" value="HNH_nuc"/>
</dbReference>
<dbReference type="EMBL" id="CP021015">
    <property type="protein sequence ID" value="ATS86374.1"/>
    <property type="molecule type" value="Genomic_DNA"/>
</dbReference>
<dbReference type="InterPro" id="IPR036955">
    <property type="entry name" value="AP2/ERF_dom_sf"/>
</dbReference>
<protein>
    <recommendedName>
        <fullName evidence="4">AP2/ERF domain-containing protein</fullName>
    </recommendedName>
</protein>
<reference evidence="5 6" key="1">
    <citation type="journal article" date="2017" name="BMC Genomics">
        <title>Xanthomonas adaptation to common bean is associated with horizontal transfers of genes encoding TAL effectors.</title>
        <authorList>
            <person name="Ruh M."/>
            <person name="Briand M."/>
            <person name="Bonneau S."/>
            <person name="Jacques M.A."/>
            <person name="Chen N.W.G."/>
        </authorList>
    </citation>
    <scope>NUCLEOTIDE SEQUENCE [LARGE SCALE GENOMIC DNA]</scope>
    <source>
        <strain evidence="5 6">CFBP6991</strain>
    </source>
</reference>
<evidence type="ECO:0000259" key="4">
    <source>
        <dbReference type="PROSITE" id="PS51032"/>
    </source>
</evidence>
<dbReference type="GO" id="GO:0003677">
    <property type="term" value="F:DNA binding"/>
    <property type="evidence" value="ECO:0007669"/>
    <property type="project" value="UniProtKB-KW"/>
</dbReference>
<organism evidence="5 6">
    <name type="scientific">Xanthomonas citri pv. phaseoli var. fuscans</name>
    <dbReference type="NCBI Taxonomy" id="473423"/>
    <lineage>
        <taxon>Bacteria</taxon>
        <taxon>Pseudomonadati</taxon>
        <taxon>Pseudomonadota</taxon>
        <taxon>Gammaproteobacteria</taxon>
        <taxon>Lysobacterales</taxon>
        <taxon>Lysobacteraceae</taxon>
        <taxon>Xanthomonas</taxon>
    </lineage>
</organism>
<keyword evidence="1" id="KW-0805">Transcription regulation</keyword>
<dbReference type="Proteomes" id="UP000230560">
    <property type="component" value="Chromosome"/>
</dbReference>
<dbReference type="Gene3D" id="3.90.75.20">
    <property type="match status" value="1"/>
</dbReference>
<keyword evidence="2" id="KW-0238">DNA-binding</keyword>
<dbReference type="InterPro" id="IPR016177">
    <property type="entry name" value="DNA-bd_dom_sf"/>
</dbReference>
<dbReference type="Gene3D" id="3.30.730.10">
    <property type="entry name" value="AP2/ERF domain"/>
    <property type="match status" value="1"/>
</dbReference>
<dbReference type="GO" id="GO:0003700">
    <property type="term" value="F:DNA-binding transcription factor activity"/>
    <property type="evidence" value="ECO:0007669"/>
    <property type="project" value="InterPro"/>
</dbReference>
<dbReference type="PROSITE" id="PS51032">
    <property type="entry name" value="AP2_ERF"/>
    <property type="match status" value="1"/>
</dbReference>
<evidence type="ECO:0000313" key="6">
    <source>
        <dbReference type="Proteomes" id="UP000230560"/>
    </source>
</evidence>
<proteinExistence type="predicted"/>
<dbReference type="AlphaFoldDB" id="A0AB33FDC6"/>
<dbReference type="Pfam" id="PF13392">
    <property type="entry name" value="HNH_3"/>
    <property type="match status" value="1"/>
</dbReference>
<feature type="domain" description="AP2/ERF" evidence="4">
    <location>
        <begin position="123"/>
        <end position="176"/>
    </location>
</feature>
<dbReference type="InterPro" id="IPR001471">
    <property type="entry name" value="AP2/ERF_dom"/>
</dbReference>
<evidence type="ECO:0000313" key="5">
    <source>
        <dbReference type="EMBL" id="ATS86374.1"/>
    </source>
</evidence>
<evidence type="ECO:0000256" key="2">
    <source>
        <dbReference type="ARBA" id="ARBA00023125"/>
    </source>
</evidence>
<dbReference type="InterPro" id="IPR044925">
    <property type="entry name" value="His-Me_finger_sf"/>
</dbReference>